<dbReference type="OrthoDB" id="360727at2"/>
<keyword evidence="1" id="KW-1133">Transmembrane helix</keyword>
<keyword evidence="3" id="KW-1185">Reference proteome</keyword>
<dbReference type="RefSeq" id="WP_074640129.1">
    <property type="nucleotide sequence ID" value="NZ_FOFU01000001.1"/>
</dbReference>
<keyword evidence="1" id="KW-0812">Transmembrane</keyword>
<accession>A0A1H9A8T9</accession>
<organism evidence="2 3">
    <name type="scientific">Treponema bryantii</name>
    <dbReference type="NCBI Taxonomy" id="163"/>
    <lineage>
        <taxon>Bacteria</taxon>
        <taxon>Pseudomonadati</taxon>
        <taxon>Spirochaetota</taxon>
        <taxon>Spirochaetia</taxon>
        <taxon>Spirochaetales</taxon>
        <taxon>Treponemataceae</taxon>
        <taxon>Treponema</taxon>
    </lineage>
</organism>
<keyword evidence="1" id="KW-0472">Membrane</keyword>
<reference evidence="2 3" key="1">
    <citation type="submission" date="2016-10" db="EMBL/GenBank/DDBJ databases">
        <authorList>
            <person name="de Groot N.N."/>
        </authorList>
    </citation>
    <scope>NUCLEOTIDE SEQUENCE [LARGE SCALE GENOMIC DNA]</scope>
    <source>
        <strain evidence="2 3">B25</strain>
    </source>
</reference>
<proteinExistence type="predicted"/>
<dbReference type="EMBL" id="FOFU01000001">
    <property type="protein sequence ID" value="SEP72907.1"/>
    <property type="molecule type" value="Genomic_DNA"/>
</dbReference>
<feature type="transmembrane region" description="Helical" evidence="1">
    <location>
        <begin position="89"/>
        <end position="106"/>
    </location>
</feature>
<evidence type="ECO:0000256" key="1">
    <source>
        <dbReference type="SAM" id="Phobius"/>
    </source>
</evidence>
<sequence length="139" mass="14774">MAKTSNRGLGALFIRIALACYFIITGLCMLGVGGSVKASEAGAAIYEIFSGDLAKILVIVVAILLLIGGVCIAITIFRDLGNWDNTVMLILTVLWIVIAVVADVFSRSFGVNKLDGNAMFWILNVAKDLLIIGGLLSIR</sequence>
<feature type="transmembrane region" description="Helical" evidence="1">
    <location>
        <begin position="12"/>
        <end position="36"/>
    </location>
</feature>
<protein>
    <submittedName>
        <fullName evidence="2">Uncharacterized protein</fullName>
    </submittedName>
</protein>
<evidence type="ECO:0000313" key="2">
    <source>
        <dbReference type="EMBL" id="SEP72907.1"/>
    </source>
</evidence>
<dbReference type="AlphaFoldDB" id="A0A1H9A8T9"/>
<dbReference type="STRING" id="163.SAMN04487775_10436"/>
<dbReference type="Proteomes" id="UP000182360">
    <property type="component" value="Unassembled WGS sequence"/>
</dbReference>
<gene>
    <name evidence="2" type="ORF">SAMN04487977_101242</name>
</gene>
<feature type="transmembrane region" description="Helical" evidence="1">
    <location>
        <begin position="118"/>
        <end position="138"/>
    </location>
</feature>
<feature type="transmembrane region" description="Helical" evidence="1">
    <location>
        <begin position="56"/>
        <end position="77"/>
    </location>
</feature>
<name>A0A1H9A8T9_9SPIR</name>
<evidence type="ECO:0000313" key="3">
    <source>
        <dbReference type="Proteomes" id="UP000182360"/>
    </source>
</evidence>